<keyword evidence="3" id="KW-1185">Reference proteome</keyword>
<comment type="caution">
    <text evidence="2">The sequence shown here is derived from an EMBL/GenBank/DDBJ whole genome shotgun (WGS) entry which is preliminary data.</text>
</comment>
<name>A0AAV9B601_ACOGR</name>
<evidence type="ECO:0000313" key="2">
    <source>
        <dbReference type="EMBL" id="KAK1271504.1"/>
    </source>
</evidence>
<dbReference type="AlphaFoldDB" id="A0AAV9B601"/>
<dbReference type="InterPro" id="IPR002885">
    <property type="entry name" value="PPR_rpt"/>
</dbReference>
<dbReference type="Proteomes" id="UP001179952">
    <property type="component" value="Unassembled WGS sequence"/>
</dbReference>
<protein>
    <submittedName>
        <fullName evidence="2">Pentatricopeptide repeat-containing protein</fullName>
    </submittedName>
</protein>
<reference evidence="2" key="2">
    <citation type="submission" date="2023-06" db="EMBL/GenBank/DDBJ databases">
        <authorList>
            <person name="Ma L."/>
            <person name="Liu K.-W."/>
            <person name="Li Z."/>
            <person name="Hsiao Y.-Y."/>
            <person name="Qi Y."/>
            <person name="Fu T."/>
            <person name="Tang G."/>
            <person name="Zhang D."/>
            <person name="Sun W.-H."/>
            <person name="Liu D.-K."/>
            <person name="Li Y."/>
            <person name="Chen G.-Z."/>
            <person name="Liu X.-D."/>
            <person name="Liao X.-Y."/>
            <person name="Jiang Y.-T."/>
            <person name="Yu X."/>
            <person name="Hao Y."/>
            <person name="Huang J."/>
            <person name="Zhao X.-W."/>
            <person name="Ke S."/>
            <person name="Chen Y.-Y."/>
            <person name="Wu W.-L."/>
            <person name="Hsu J.-L."/>
            <person name="Lin Y.-F."/>
            <person name="Huang M.-D."/>
            <person name="Li C.-Y."/>
            <person name="Huang L."/>
            <person name="Wang Z.-W."/>
            <person name="Zhao X."/>
            <person name="Zhong W.-Y."/>
            <person name="Peng D.-H."/>
            <person name="Ahmad S."/>
            <person name="Lan S."/>
            <person name="Zhang J.-S."/>
            <person name="Tsai W.-C."/>
            <person name="Van De Peer Y."/>
            <person name="Liu Z.-J."/>
        </authorList>
    </citation>
    <scope>NUCLEOTIDE SEQUENCE</scope>
    <source>
        <strain evidence="2">SCP</strain>
        <tissue evidence="2">Leaves</tissue>
    </source>
</reference>
<dbReference type="Gene3D" id="1.25.40.10">
    <property type="entry name" value="Tetratricopeptide repeat domain"/>
    <property type="match status" value="2"/>
</dbReference>
<dbReference type="PANTHER" id="PTHR47801">
    <property type="entry name" value="OS05G0145600 PROTEIN"/>
    <property type="match status" value="1"/>
</dbReference>
<dbReference type="GO" id="GO:0005739">
    <property type="term" value="C:mitochondrion"/>
    <property type="evidence" value="ECO:0007669"/>
    <property type="project" value="TreeGrafter"/>
</dbReference>
<dbReference type="PANTHER" id="PTHR47801:SF1">
    <property type="entry name" value="OS05G0145600 PROTEIN"/>
    <property type="match status" value="1"/>
</dbReference>
<organism evidence="2 3">
    <name type="scientific">Acorus gramineus</name>
    <name type="common">Dwarf sweet flag</name>
    <dbReference type="NCBI Taxonomy" id="55184"/>
    <lineage>
        <taxon>Eukaryota</taxon>
        <taxon>Viridiplantae</taxon>
        <taxon>Streptophyta</taxon>
        <taxon>Embryophyta</taxon>
        <taxon>Tracheophyta</taxon>
        <taxon>Spermatophyta</taxon>
        <taxon>Magnoliopsida</taxon>
        <taxon>Liliopsida</taxon>
        <taxon>Acoraceae</taxon>
        <taxon>Acorus</taxon>
    </lineage>
</organism>
<sequence>MKKERINKRKIQNTIIRRPNLLPILDDDDEGDIVEEFHRSLERTIRGLPRKDCWSNVASCPVTGITLMRSGLHKRLNLFRSDSWLSSPGNSLEKLLFNRSSPWRHVIRPISDGIWQKNALFDELRTTSETVEQEIKRLKSDDLPEFGGGLGSQRNKEKENYKGHYLLRDAYDDMVLDGVQPTRDTFHSLIVGAMKGSRIQDAFFFRDEMKTMGLVPDVSLYNFLISACGKCKNSDSAILIGEAGVATTLIERRAKRKTSATSVGEAVVGAEEGGFGIRRSSRGYTIVRDMTAAGLGLNKFCYAGLIAAQKNKKPATEDIATKIIELVKQSKGWSSVEASKDAAENTLETLLEMLKQDGKSIDAFIVMQMMRCYFRAGDFDRGHTTFTDYFSSGRPPITELYVTLVEGAMIGYTPRGMEIAENTLNQMVSMKIFPNVNAGSELLIAASGEAEGSYTCANFIWDMLRNRGVTPSFPAVDAYLKGLKATPSIF</sequence>
<dbReference type="EMBL" id="JAUJYN010000005">
    <property type="protein sequence ID" value="KAK1271504.1"/>
    <property type="molecule type" value="Genomic_DNA"/>
</dbReference>
<evidence type="ECO:0000256" key="1">
    <source>
        <dbReference type="ARBA" id="ARBA00022737"/>
    </source>
</evidence>
<proteinExistence type="predicted"/>
<keyword evidence="1" id="KW-0677">Repeat</keyword>
<dbReference type="InterPro" id="IPR011990">
    <property type="entry name" value="TPR-like_helical_dom_sf"/>
</dbReference>
<dbReference type="Pfam" id="PF13812">
    <property type="entry name" value="PPR_3"/>
    <property type="match status" value="1"/>
</dbReference>
<reference evidence="2" key="1">
    <citation type="journal article" date="2023" name="Nat. Commun.">
        <title>Diploid and tetraploid genomes of Acorus and the evolution of monocots.</title>
        <authorList>
            <person name="Ma L."/>
            <person name="Liu K.W."/>
            <person name="Li Z."/>
            <person name="Hsiao Y.Y."/>
            <person name="Qi Y."/>
            <person name="Fu T."/>
            <person name="Tang G.D."/>
            <person name="Zhang D."/>
            <person name="Sun W.H."/>
            <person name="Liu D.K."/>
            <person name="Li Y."/>
            <person name="Chen G.Z."/>
            <person name="Liu X.D."/>
            <person name="Liao X.Y."/>
            <person name="Jiang Y.T."/>
            <person name="Yu X."/>
            <person name="Hao Y."/>
            <person name="Huang J."/>
            <person name="Zhao X.W."/>
            <person name="Ke S."/>
            <person name="Chen Y.Y."/>
            <person name="Wu W.L."/>
            <person name="Hsu J.L."/>
            <person name="Lin Y.F."/>
            <person name="Huang M.D."/>
            <person name="Li C.Y."/>
            <person name="Huang L."/>
            <person name="Wang Z.W."/>
            <person name="Zhao X."/>
            <person name="Zhong W.Y."/>
            <person name="Peng D.H."/>
            <person name="Ahmad S."/>
            <person name="Lan S."/>
            <person name="Zhang J.S."/>
            <person name="Tsai W.C."/>
            <person name="Van de Peer Y."/>
            <person name="Liu Z.J."/>
        </authorList>
    </citation>
    <scope>NUCLEOTIDE SEQUENCE</scope>
    <source>
        <strain evidence="2">SCP</strain>
    </source>
</reference>
<accession>A0AAV9B601</accession>
<gene>
    <name evidence="2" type="ORF">QJS04_geneDACA004299</name>
</gene>
<evidence type="ECO:0000313" key="3">
    <source>
        <dbReference type="Proteomes" id="UP001179952"/>
    </source>
</evidence>